<dbReference type="InterPro" id="IPR024078">
    <property type="entry name" value="LmbE-like_dom_sf"/>
</dbReference>
<reference evidence="3" key="2">
    <citation type="submission" date="2015-06" db="UniProtKB">
        <authorList>
            <consortium name="EnsemblMetazoa"/>
        </authorList>
    </citation>
    <scope>IDENTIFICATION</scope>
</reference>
<dbReference type="AlphaFoldDB" id="T1GKT6"/>
<dbReference type="Gene3D" id="3.40.50.10320">
    <property type="entry name" value="LmbE-like"/>
    <property type="match status" value="1"/>
</dbReference>
<evidence type="ECO:0000313" key="3">
    <source>
        <dbReference type="EnsemblMetazoa" id="MESCA004116-PA"/>
    </source>
</evidence>
<dbReference type="EC" id="3.5.1.89" evidence="2"/>
<dbReference type="InterPro" id="IPR003737">
    <property type="entry name" value="GlcNAc_PI_deacetylase-related"/>
</dbReference>
<organism evidence="3 4">
    <name type="scientific">Megaselia scalaris</name>
    <name type="common">Humpbacked fly</name>
    <name type="synonym">Phora scalaris</name>
    <dbReference type="NCBI Taxonomy" id="36166"/>
    <lineage>
        <taxon>Eukaryota</taxon>
        <taxon>Metazoa</taxon>
        <taxon>Ecdysozoa</taxon>
        <taxon>Arthropoda</taxon>
        <taxon>Hexapoda</taxon>
        <taxon>Insecta</taxon>
        <taxon>Pterygota</taxon>
        <taxon>Neoptera</taxon>
        <taxon>Endopterygota</taxon>
        <taxon>Diptera</taxon>
        <taxon>Brachycera</taxon>
        <taxon>Muscomorpha</taxon>
        <taxon>Platypezoidea</taxon>
        <taxon>Phoridae</taxon>
        <taxon>Megaseliini</taxon>
        <taxon>Megaselia</taxon>
    </lineage>
</organism>
<proteinExistence type="inferred from homology"/>
<accession>T1GKT6</accession>
<evidence type="ECO:0000256" key="2">
    <source>
        <dbReference type="ARBA" id="ARBA00012176"/>
    </source>
</evidence>
<dbReference type="Pfam" id="PF02585">
    <property type="entry name" value="PIG-L"/>
    <property type="match status" value="1"/>
</dbReference>
<evidence type="ECO:0000313" key="4">
    <source>
        <dbReference type="Proteomes" id="UP000015102"/>
    </source>
</evidence>
<sequence>ATSRRRAASSGQHQRSLIFRLLDLVRLESFKWPTNSPMERVLIITSHPDDECMFFGPVIHSIVKNLGSKIYVLCLSHGNYEKQHLKHFLPKVSSKIVKKNLKHLRFKNRVESL</sequence>
<dbReference type="EnsemblMetazoa" id="MESCA004116-RA">
    <property type="protein sequence ID" value="MESCA004116-PA"/>
    <property type="gene ID" value="MESCA004116"/>
</dbReference>
<dbReference type="PANTHER" id="PTHR12993:SF11">
    <property type="entry name" value="N-ACETYLGLUCOSAMINYL-PHOSPHATIDYLINOSITOL DE-N-ACETYLASE"/>
    <property type="match status" value="1"/>
</dbReference>
<dbReference type="STRING" id="36166.T1GKT6"/>
<reference evidence="4" key="1">
    <citation type="submission" date="2013-02" db="EMBL/GenBank/DDBJ databases">
        <authorList>
            <person name="Hughes D."/>
        </authorList>
    </citation>
    <scope>NUCLEOTIDE SEQUENCE</scope>
    <source>
        <strain>Durham</strain>
        <strain evidence="4">NC isolate 2 -- Noor lab</strain>
    </source>
</reference>
<evidence type="ECO:0000256" key="1">
    <source>
        <dbReference type="ARBA" id="ARBA00006066"/>
    </source>
</evidence>
<keyword evidence="4" id="KW-1185">Reference proteome</keyword>
<comment type="similarity">
    <text evidence="1">Belongs to the PIGL family.</text>
</comment>
<dbReference type="EMBL" id="CAQQ02113700">
    <property type="status" value="NOT_ANNOTATED_CDS"/>
    <property type="molecule type" value="Genomic_DNA"/>
</dbReference>
<dbReference type="HOGENOM" id="CLU_2139699_0_0_1"/>
<name>T1GKT6_MEGSC</name>
<dbReference type="SUPFAM" id="SSF102588">
    <property type="entry name" value="LmbE-like"/>
    <property type="match status" value="1"/>
</dbReference>
<dbReference type="GO" id="GO:0005783">
    <property type="term" value="C:endoplasmic reticulum"/>
    <property type="evidence" value="ECO:0007669"/>
    <property type="project" value="TreeGrafter"/>
</dbReference>
<protein>
    <recommendedName>
        <fullName evidence="2">N-acetylglucosaminylphosphatidylinositol deacetylase</fullName>
        <ecNumber evidence="2">3.5.1.89</ecNumber>
    </recommendedName>
</protein>
<dbReference type="Proteomes" id="UP000015102">
    <property type="component" value="Unassembled WGS sequence"/>
</dbReference>
<dbReference type="EMBL" id="CAQQ02113701">
    <property type="status" value="NOT_ANNOTATED_CDS"/>
    <property type="molecule type" value="Genomic_DNA"/>
</dbReference>
<dbReference type="PANTHER" id="PTHR12993">
    <property type="entry name" value="N-ACETYLGLUCOSAMINYL-PHOSPHATIDYLINOSITOL DE-N-ACETYLASE-RELATED"/>
    <property type="match status" value="1"/>
</dbReference>
<dbReference type="GO" id="GO:0000225">
    <property type="term" value="F:N-acetylglucosaminylphosphatidylinositol deacetylase activity"/>
    <property type="evidence" value="ECO:0007669"/>
    <property type="project" value="UniProtKB-EC"/>
</dbReference>